<reference evidence="3" key="1">
    <citation type="submission" date="2011-07" db="EMBL/GenBank/DDBJ databases">
        <authorList>
            <consortium name="Caenorhabditis brenneri Sequencing and Analysis Consortium"/>
            <person name="Wilson R.K."/>
        </authorList>
    </citation>
    <scope>NUCLEOTIDE SEQUENCE [LARGE SCALE GENOMIC DNA]</scope>
    <source>
        <strain evidence="3">PB2801</strain>
    </source>
</reference>
<dbReference type="EMBL" id="GL379915">
    <property type="protein sequence ID" value="EGT34626.1"/>
    <property type="molecule type" value="Genomic_DNA"/>
</dbReference>
<gene>
    <name evidence="2" type="ORF">CAEBREN_05044</name>
</gene>
<organism evidence="3">
    <name type="scientific">Caenorhabditis brenneri</name>
    <name type="common">Nematode worm</name>
    <dbReference type="NCBI Taxonomy" id="135651"/>
    <lineage>
        <taxon>Eukaryota</taxon>
        <taxon>Metazoa</taxon>
        <taxon>Ecdysozoa</taxon>
        <taxon>Nematoda</taxon>
        <taxon>Chromadorea</taxon>
        <taxon>Rhabditida</taxon>
        <taxon>Rhabditina</taxon>
        <taxon>Rhabditomorpha</taxon>
        <taxon>Rhabditoidea</taxon>
        <taxon>Rhabditidae</taxon>
        <taxon>Peloderinae</taxon>
        <taxon>Caenorhabditis</taxon>
    </lineage>
</organism>
<feature type="chain" id="PRO_5003405170" description="DUF19 domain-containing protein" evidence="1">
    <location>
        <begin position="20"/>
        <end position="168"/>
    </location>
</feature>
<protein>
    <recommendedName>
        <fullName evidence="4">DUF19 domain-containing protein</fullName>
    </recommendedName>
</protein>
<keyword evidence="3" id="KW-1185">Reference proteome</keyword>
<keyword evidence="1" id="KW-0732">Signal</keyword>
<dbReference type="HOGENOM" id="CLU_1587944_0_0_1"/>
<proteinExistence type="predicted"/>
<evidence type="ECO:0000313" key="3">
    <source>
        <dbReference type="Proteomes" id="UP000008068"/>
    </source>
</evidence>
<evidence type="ECO:0000313" key="2">
    <source>
        <dbReference type="EMBL" id="EGT34626.1"/>
    </source>
</evidence>
<accession>G0NNP9</accession>
<sequence length="168" mass="20126">MRLLFLCFVFLVIPAVSHFLRPNEPTGSSKEQCIQLLSSYRFLNGSHSPEQLYKIHIDFFRCLEISGIEFPKKYLKAKFSLYENLEVLIDCLNEGRYMKSRWACDHTLHFDCKYERFMECMTTQLEITGKCSDMDLHHFVKLEPLFVEYCNQNKFMKAERRQKGRKHY</sequence>
<name>G0NNP9_CAEBE</name>
<dbReference type="InParanoid" id="G0NNP9"/>
<evidence type="ECO:0000256" key="1">
    <source>
        <dbReference type="SAM" id="SignalP"/>
    </source>
</evidence>
<feature type="signal peptide" evidence="1">
    <location>
        <begin position="1"/>
        <end position="19"/>
    </location>
</feature>
<dbReference type="Proteomes" id="UP000008068">
    <property type="component" value="Unassembled WGS sequence"/>
</dbReference>
<dbReference type="AlphaFoldDB" id="G0NNP9"/>
<evidence type="ECO:0008006" key="4">
    <source>
        <dbReference type="Google" id="ProtNLM"/>
    </source>
</evidence>